<dbReference type="InterPro" id="IPR042184">
    <property type="entry name" value="YqeY/Aim41_N"/>
</dbReference>
<proteinExistence type="predicted"/>
<organism evidence="1 2">
    <name type="scientific">Roseovarius nubinhibens (strain ATCC BAA-591 / DSM 15170 / ISM)</name>
    <dbReference type="NCBI Taxonomy" id="89187"/>
    <lineage>
        <taxon>Bacteria</taxon>
        <taxon>Pseudomonadati</taxon>
        <taxon>Pseudomonadota</taxon>
        <taxon>Alphaproteobacteria</taxon>
        <taxon>Rhodobacterales</taxon>
        <taxon>Roseobacteraceae</taxon>
        <taxon>Roseovarius</taxon>
    </lineage>
</organism>
<evidence type="ECO:0000313" key="1">
    <source>
        <dbReference type="EMBL" id="EAP75430.1"/>
    </source>
</evidence>
<reference evidence="1 2" key="1">
    <citation type="submission" date="2005-12" db="EMBL/GenBank/DDBJ databases">
        <authorList>
            <person name="Moran M.A."/>
            <person name="Ferriera S."/>
            <person name="Johnson J."/>
            <person name="Kravitz S."/>
            <person name="Halpern A."/>
            <person name="Remington K."/>
            <person name="Beeson K."/>
            <person name="Tran B."/>
            <person name="Rogers Y.-H."/>
            <person name="Friedman R."/>
            <person name="Venter J.C."/>
        </authorList>
    </citation>
    <scope>NUCLEOTIDE SEQUENCE [LARGE SCALE GENOMIC DNA]</scope>
    <source>
        <strain evidence="2">ATCC BAA-591 / DSM 15170 / ISM</strain>
    </source>
</reference>
<keyword evidence="2" id="KW-1185">Reference proteome</keyword>
<dbReference type="Gene3D" id="1.10.1510.10">
    <property type="entry name" value="Uncharacterised protein YqeY/AIM41 PF09424, N-terminal domain"/>
    <property type="match status" value="1"/>
</dbReference>
<dbReference type="eggNOG" id="COG1610">
    <property type="taxonomic scope" value="Bacteria"/>
</dbReference>
<accession>A3SQM1</accession>
<dbReference type="Gene3D" id="1.10.10.410">
    <property type="match status" value="1"/>
</dbReference>
<dbReference type="AlphaFoldDB" id="A3SQM1"/>
<dbReference type="GO" id="GO:0016884">
    <property type="term" value="F:carbon-nitrogen ligase activity, with glutamine as amido-N-donor"/>
    <property type="evidence" value="ECO:0007669"/>
    <property type="project" value="InterPro"/>
</dbReference>
<protein>
    <submittedName>
        <fullName evidence="1">GatB/YqeY domain protein</fullName>
    </submittedName>
</protein>
<gene>
    <name evidence="1" type="ORF">ISM_09916</name>
</gene>
<dbReference type="HOGENOM" id="CLU_079430_2_2_5"/>
<dbReference type="EMBL" id="AALY01000003">
    <property type="protein sequence ID" value="EAP75430.1"/>
    <property type="molecule type" value="Genomic_DNA"/>
</dbReference>
<dbReference type="PANTHER" id="PTHR28055">
    <property type="entry name" value="ALTERED INHERITANCE OF MITOCHONDRIA PROTEIN 41, MITOCHONDRIAL"/>
    <property type="match status" value="1"/>
</dbReference>
<dbReference type="Pfam" id="PF09424">
    <property type="entry name" value="YqeY"/>
    <property type="match status" value="1"/>
</dbReference>
<dbReference type="STRING" id="89187.ISM_09916"/>
<dbReference type="Proteomes" id="UP000005954">
    <property type="component" value="Unassembled WGS sequence"/>
</dbReference>
<dbReference type="InterPro" id="IPR023168">
    <property type="entry name" value="GatB_Yqey_C_2"/>
</dbReference>
<evidence type="ECO:0000313" key="2">
    <source>
        <dbReference type="Proteomes" id="UP000005954"/>
    </source>
</evidence>
<comment type="caution">
    <text evidence="1">The sequence shown here is derived from an EMBL/GenBank/DDBJ whole genome shotgun (WGS) entry which is preliminary data.</text>
</comment>
<dbReference type="InterPro" id="IPR019004">
    <property type="entry name" value="YqeY/Aim41"/>
</dbReference>
<name>A3SQM1_ROSNI</name>
<dbReference type="SUPFAM" id="SSF89095">
    <property type="entry name" value="GatB/YqeY motif"/>
    <property type="match status" value="1"/>
</dbReference>
<sequence>MGTGYAIGVLSCDRTKDDHVMTLRERVNAALKQAMKDKAGARLATLRLINAAIKDQDIAARSGDNQEGVGEAEILAILGKMAKQRQESVRAYEEGGRLDLAEREREEIAIIAEFLPKQLDEAEVEAAIEAAIAETGASSIRDMGKIMGALKAKYTGQMDFGAVGPVIKARLS</sequence>
<dbReference type="PANTHER" id="PTHR28055:SF1">
    <property type="entry name" value="ALTERED INHERITANCE OF MITOCHONDRIA PROTEIN 41, MITOCHONDRIAL"/>
    <property type="match status" value="1"/>
</dbReference>
<dbReference type="InterPro" id="IPR003789">
    <property type="entry name" value="Asn/Gln_tRNA_amidoTrase-B-like"/>
</dbReference>